<dbReference type="NCBIfam" id="TIGR02802">
    <property type="entry name" value="Pal_lipo"/>
    <property type="match status" value="1"/>
</dbReference>
<dbReference type="RefSeq" id="WP_020877191.1">
    <property type="nucleotide sequence ID" value="NZ_ATHJ01000086.1"/>
</dbReference>
<dbReference type="PATRIC" id="fig|1121405.3.peg.2069"/>
<dbReference type="PRINTS" id="PR01021">
    <property type="entry name" value="OMPADOMAIN"/>
</dbReference>
<dbReference type="Proteomes" id="UP000014977">
    <property type="component" value="Unassembled WGS sequence"/>
</dbReference>
<evidence type="ECO:0000256" key="4">
    <source>
        <dbReference type="ARBA" id="ARBA00023139"/>
    </source>
</evidence>
<dbReference type="GO" id="GO:0009279">
    <property type="term" value="C:cell outer membrane"/>
    <property type="evidence" value="ECO:0007669"/>
    <property type="project" value="UniProtKB-SubCell"/>
</dbReference>
<comment type="caution">
    <text evidence="11">The sequence shown here is derived from an EMBL/GenBank/DDBJ whole genome shotgun (WGS) entry which is preliminary data.</text>
</comment>
<dbReference type="PROSITE" id="PS51257">
    <property type="entry name" value="PROKAR_LIPOPROTEIN"/>
    <property type="match status" value="1"/>
</dbReference>
<name>S7TTC6_DESML</name>
<evidence type="ECO:0000256" key="7">
    <source>
        <dbReference type="ARBA" id="ARBA00023306"/>
    </source>
</evidence>
<dbReference type="EMBL" id="ATHJ01000086">
    <property type="protein sequence ID" value="EPR40005.1"/>
    <property type="molecule type" value="Genomic_DNA"/>
</dbReference>
<dbReference type="eggNOG" id="COG2885">
    <property type="taxonomic scope" value="Bacteria"/>
</dbReference>
<dbReference type="AlphaFoldDB" id="S7TTC6"/>
<proteinExistence type="inferred from homology"/>
<feature type="domain" description="OmpA-like" evidence="10">
    <location>
        <begin position="73"/>
        <end position="187"/>
    </location>
</feature>
<keyword evidence="7" id="KW-0131">Cell cycle</keyword>
<dbReference type="InterPro" id="IPR006664">
    <property type="entry name" value="OMP_bac"/>
</dbReference>
<gene>
    <name evidence="8" type="primary">pal</name>
    <name evidence="11" type="ORF">dsmv_2434</name>
</gene>
<dbReference type="CDD" id="cd07185">
    <property type="entry name" value="OmpA_C-like"/>
    <property type="match status" value="1"/>
</dbReference>
<dbReference type="GO" id="GO:0051301">
    <property type="term" value="P:cell division"/>
    <property type="evidence" value="ECO:0007669"/>
    <property type="project" value="UniProtKB-KW"/>
</dbReference>
<keyword evidence="6 8" id="KW-0449">Lipoprotein</keyword>
<evidence type="ECO:0000256" key="5">
    <source>
        <dbReference type="ARBA" id="ARBA00023237"/>
    </source>
</evidence>
<evidence type="ECO:0000313" key="11">
    <source>
        <dbReference type="EMBL" id="EPR40005.1"/>
    </source>
</evidence>
<dbReference type="SUPFAM" id="SSF103088">
    <property type="entry name" value="OmpA-like"/>
    <property type="match status" value="1"/>
</dbReference>
<accession>S7TTC6</accession>
<dbReference type="HAMAP" id="MF_02204">
    <property type="entry name" value="Pal"/>
    <property type="match status" value="1"/>
</dbReference>
<dbReference type="InterPro" id="IPR014169">
    <property type="entry name" value="Pal_lipo_C"/>
</dbReference>
<evidence type="ECO:0000313" key="12">
    <source>
        <dbReference type="Proteomes" id="UP000014977"/>
    </source>
</evidence>
<keyword evidence="1" id="KW-0132">Cell division</keyword>
<evidence type="ECO:0000259" key="10">
    <source>
        <dbReference type="PROSITE" id="PS51123"/>
    </source>
</evidence>
<dbReference type="Pfam" id="PF00691">
    <property type="entry name" value="OmpA"/>
    <property type="match status" value="1"/>
</dbReference>
<evidence type="ECO:0000256" key="3">
    <source>
        <dbReference type="ARBA" id="ARBA00023136"/>
    </source>
</evidence>
<keyword evidence="2 8" id="KW-0732">Signal</keyword>
<dbReference type="OrthoDB" id="9809164at2"/>
<dbReference type="InterPro" id="IPR036737">
    <property type="entry name" value="OmpA-like_sf"/>
</dbReference>
<keyword evidence="4 8" id="KW-0564">Palmitate</keyword>
<keyword evidence="12" id="KW-1185">Reference proteome</keyword>
<organism evidence="11 12">
    <name type="scientific">Desulfococcus multivorans DSM 2059</name>
    <dbReference type="NCBI Taxonomy" id="1121405"/>
    <lineage>
        <taxon>Bacteria</taxon>
        <taxon>Pseudomonadati</taxon>
        <taxon>Thermodesulfobacteriota</taxon>
        <taxon>Desulfobacteria</taxon>
        <taxon>Desulfobacterales</taxon>
        <taxon>Desulfococcaceae</taxon>
        <taxon>Desulfococcus</taxon>
    </lineage>
</organism>
<evidence type="ECO:0000256" key="6">
    <source>
        <dbReference type="ARBA" id="ARBA00023288"/>
    </source>
</evidence>
<evidence type="ECO:0000256" key="8">
    <source>
        <dbReference type="HAMAP-Rule" id="MF_02204"/>
    </source>
</evidence>
<dbReference type="STRING" id="897.B2D07_13545"/>
<feature type="region of interest" description="Disordered" evidence="9">
    <location>
        <begin position="43"/>
        <end position="66"/>
    </location>
</feature>
<evidence type="ECO:0000256" key="1">
    <source>
        <dbReference type="ARBA" id="ARBA00022618"/>
    </source>
</evidence>
<dbReference type="InterPro" id="IPR050330">
    <property type="entry name" value="Bact_OuterMem_StrucFunc"/>
</dbReference>
<evidence type="ECO:0000256" key="9">
    <source>
        <dbReference type="SAM" id="MobiDB-lite"/>
    </source>
</evidence>
<comment type="subcellular location">
    <subcellularLocation>
        <location evidence="8">Cell outer membrane</location>
        <topology evidence="8">Lipid-anchor</topology>
    </subcellularLocation>
</comment>
<dbReference type="PANTHER" id="PTHR30329:SF21">
    <property type="entry name" value="LIPOPROTEIN YIAD-RELATED"/>
    <property type="match status" value="1"/>
</dbReference>
<dbReference type="InterPro" id="IPR039001">
    <property type="entry name" value="Pal"/>
</dbReference>
<sequence length="187" mass="20631">MRGKWWIILAVFLVIPGLLTTTSCSKKMVKSDGMTMAGEGAVSDEASAGDTGYAQGGLDQGGLDEEGLTPEQRRAKEQFLNEHIYFEFDSDILSGEAQSILMKKAEYLQDNPNRSVTIEGHCDERGTTEYNLALGDRRAQSVKRYLETLGVAASRMTPVSYGEESPADPGHDEEAWAKNRRAQFVFN</sequence>
<dbReference type="Gene3D" id="3.30.1330.60">
    <property type="entry name" value="OmpA-like domain"/>
    <property type="match status" value="1"/>
</dbReference>
<reference evidence="11 12" key="1">
    <citation type="journal article" date="2013" name="Genome Announc.">
        <title>Draft genome sequences for three mercury-methylating, sulfate-reducing bacteria.</title>
        <authorList>
            <person name="Brown S.D."/>
            <person name="Hurt R.A.Jr."/>
            <person name="Gilmour C.C."/>
            <person name="Elias D.A."/>
        </authorList>
    </citation>
    <scope>NUCLEOTIDE SEQUENCE [LARGE SCALE GENOMIC DNA]</scope>
    <source>
        <strain evidence="11 12">DSM 2059</strain>
    </source>
</reference>
<comment type="similarity">
    <text evidence="8">Belongs to the Pal lipoprotein family.</text>
</comment>
<dbReference type="PROSITE" id="PS51123">
    <property type="entry name" value="OMPA_2"/>
    <property type="match status" value="1"/>
</dbReference>
<evidence type="ECO:0000256" key="2">
    <source>
        <dbReference type="ARBA" id="ARBA00022729"/>
    </source>
</evidence>
<dbReference type="InterPro" id="IPR006665">
    <property type="entry name" value="OmpA-like"/>
</dbReference>
<keyword evidence="3 8" id="KW-0472">Membrane</keyword>
<dbReference type="PANTHER" id="PTHR30329">
    <property type="entry name" value="STATOR ELEMENT OF FLAGELLAR MOTOR COMPLEX"/>
    <property type="match status" value="1"/>
</dbReference>
<keyword evidence="5 8" id="KW-0998">Cell outer membrane</keyword>
<protein>
    <recommendedName>
        <fullName evidence="8">Peptidoglycan-associated lipoprotein</fullName>
        <shortName evidence="8">PAL</shortName>
    </recommendedName>
</protein>